<evidence type="ECO:0000259" key="7">
    <source>
        <dbReference type="PROSITE" id="PS50109"/>
    </source>
</evidence>
<feature type="domain" description="Histidine kinase" evidence="7">
    <location>
        <begin position="149"/>
        <end position="372"/>
    </location>
</feature>
<evidence type="ECO:0000313" key="9">
    <source>
        <dbReference type="EMBL" id="MFE4105918.1"/>
    </source>
</evidence>
<evidence type="ECO:0000256" key="2">
    <source>
        <dbReference type="ARBA" id="ARBA00012438"/>
    </source>
</evidence>
<accession>A0ABW6ICL9</accession>
<dbReference type="Gene3D" id="3.40.50.2300">
    <property type="match status" value="1"/>
</dbReference>
<evidence type="ECO:0000259" key="8">
    <source>
        <dbReference type="PROSITE" id="PS50110"/>
    </source>
</evidence>
<dbReference type="Pfam" id="PF02518">
    <property type="entry name" value="HATPase_c"/>
    <property type="match status" value="1"/>
</dbReference>
<dbReference type="RefSeq" id="WP_377963170.1">
    <property type="nucleotide sequence ID" value="NZ_JBHZOL010000043.1"/>
</dbReference>
<dbReference type="InterPro" id="IPR003594">
    <property type="entry name" value="HATPase_dom"/>
</dbReference>
<evidence type="ECO:0000256" key="3">
    <source>
        <dbReference type="ARBA" id="ARBA00022553"/>
    </source>
</evidence>
<dbReference type="Gene3D" id="3.30.565.10">
    <property type="entry name" value="Histidine kinase-like ATPase, C-terminal domain"/>
    <property type="match status" value="1"/>
</dbReference>
<dbReference type="Pfam" id="PF00072">
    <property type="entry name" value="Response_reg"/>
    <property type="match status" value="1"/>
</dbReference>
<dbReference type="InterPro" id="IPR036890">
    <property type="entry name" value="HATPase_C_sf"/>
</dbReference>
<dbReference type="EC" id="2.7.13.3" evidence="2"/>
<keyword evidence="4" id="KW-0418">Kinase</keyword>
<comment type="caution">
    <text evidence="9">The sequence shown here is derived from an EMBL/GenBank/DDBJ whole genome shotgun (WGS) entry which is preliminary data.</text>
</comment>
<dbReference type="SMART" id="SM00388">
    <property type="entry name" value="HisKA"/>
    <property type="match status" value="1"/>
</dbReference>
<feature type="domain" description="Response regulatory" evidence="8">
    <location>
        <begin position="12"/>
        <end position="127"/>
    </location>
</feature>
<dbReference type="EMBL" id="JBHZOL010000043">
    <property type="protein sequence ID" value="MFE4105918.1"/>
    <property type="molecule type" value="Genomic_DNA"/>
</dbReference>
<dbReference type="Proteomes" id="UP001600165">
    <property type="component" value="Unassembled WGS sequence"/>
</dbReference>
<keyword evidence="5" id="KW-0902">Two-component regulatory system</keyword>
<evidence type="ECO:0000313" key="10">
    <source>
        <dbReference type="Proteomes" id="UP001600165"/>
    </source>
</evidence>
<dbReference type="PROSITE" id="PS50109">
    <property type="entry name" value="HIS_KIN"/>
    <property type="match status" value="1"/>
</dbReference>
<dbReference type="InterPro" id="IPR004358">
    <property type="entry name" value="Sig_transdc_His_kin-like_C"/>
</dbReference>
<dbReference type="InterPro" id="IPR036097">
    <property type="entry name" value="HisK_dim/P_sf"/>
</dbReference>
<evidence type="ECO:0000256" key="1">
    <source>
        <dbReference type="ARBA" id="ARBA00000085"/>
    </source>
</evidence>
<sequence>MTNLETDSKSDRILVVDDLPDNLELVEAILEGSGYEIICVQSGEAALEAIYSFPPDLVLLDVMMPKMDGYEVTRRIREDKSLPYIPILLTTAHNQPSVVRGLDAGADDFIRKPVEIDELMARVRSLLRLKNSIDEQVEILRQRDDFVARLTHDLRTPLVAANRVLQFCLEGAFGEAPSDMKTAIANILENNKNLLQMTNTLLEVYRHEAGHKSLTPAAIDLQALVENVASELKPLSSEKGLDLRLNFDADASFRVIGDRLELRRIVTNLLSNAIKFTDQGFVAIRLSTTTDETLSPPQRWVQMEVQDSGPGIAPEDQTQIFEWFRPGKHRRSGSGLGLHLSRRIAEMHSGTLNVKSQLGTGSCFVLSLPAAEMNER</sequence>
<dbReference type="InterPro" id="IPR003661">
    <property type="entry name" value="HisK_dim/P_dom"/>
</dbReference>
<dbReference type="InterPro" id="IPR011006">
    <property type="entry name" value="CheY-like_superfamily"/>
</dbReference>
<dbReference type="PANTHER" id="PTHR43547:SF2">
    <property type="entry name" value="HYBRID SIGNAL TRANSDUCTION HISTIDINE KINASE C"/>
    <property type="match status" value="1"/>
</dbReference>
<dbReference type="CDD" id="cd00082">
    <property type="entry name" value="HisKA"/>
    <property type="match status" value="1"/>
</dbReference>
<dbReference type="SMART" id="SM00387">
    <property type="entry name" value="HATPase_c"/>
    <property type="match status" value="1"/>
</dbReference>
<dbReference type="SMART" id="SM00448">
    <property type="entry name" value="REC"/>
    <property type="match status" value="1"/>
</dbReference>
<dbReference type="PANTHER" id="PTHR43547">
    <property type="entry name" value="TWO-COMPONENT HISTIDINE KINASE"/>
    <property type="match status" value="1"/>
</dbReference>
<dbReference type="InterPro" id="IPR001789">
    <property type="entry name" value="Sig_transdc_resp-reg_receiver"/>
</dbReference>
<gene>
    <name evidence="9" type="ORF">ACFVKH_06505</name>
</gene>
<feature type="modified residue" description="4-aspartylphosphate" evidence="6">
    <location>
        <position position="61"/>
    </location>
</feature>
<dbReference type="Pfam" id="PF00512">
    <property type="entry name" value="HisKA"/>
    <property type="match status" value="1"/>
</dbReference>
<dbReference type="PRINTS" id="PR00344">
    <property type="entry name" value="BCTRLSENSOR"/>
</dbReference>
<name>A0ABW6ICL9_9CYAN</name>
<evidence type="ECO:0000256" key="4">
    <source>
        <dbReference type="ARBA" id="ARBA00022777"/>
    </source>
</evidence>
<organism evidence="9 10">
    <name type="scientific">Almyronema epifaneia S1</name>
    <dbReference type="NCBI Taxonomy" id="2991925"/>
    <lineage>
        <taxon>Bacteria</taxon>
        <taxon>Bacillati</taxon>
        <taxon>Cyanobacteriota</taxon>
        <taxon>Cyanophyceae</taxon>
        <taxon>Nodosilineales</taxon>
        <taxon>Nodosilineaceae</taxon>
        <taxon>Almyronema</taxon>
        <taxon>Almyronema epifaneia</taxon>
    </lineage>
</organism>
<reference evidence="9 10" key="1">
    <citation type="submission" date="2024-10" db="EMBL/GenBank/DDBJ databases">
        <authorList>
            <person name="Ratan Roy A."/>
            <person name="Morales Sandoval P.H."/>
            <person name="De Los Santos Villalobos S."/>
            <person name="Chakraborty S."/>
            <person name="Mukherjee J."/>
        </authorList>
    </citation>
    <scope>NUCLEOTIDE SEQUENCE [LARGE SCALE GENOMIC DNA]</scope>
    <source>
        <strain evidence="9 10">S1</strain>
    </source>
</reference>
<keyword evidence="3 6" id="KW-0597">Phosphoprotein</keyword>
<dbReference type="PROSITE" id="PS50110">
    <property type="entry name" value="RESPONSE_REGULATORY"/>
    <property type="match status" value="1"/>
</dbReference>
<dbReference type="SUPFAM" id="SSF52172">
    <property type="entry name" value="CheY-like"/>
    <property type="match status" value="1"/>
</dbReference>
<comment type="catalytic activity">
    <reaction evidence="1">
        <text>ATP + protein L-histidine = ADP + protein N-phospho-L-histidine.</text>
        <dbReference type="EC" id="2.7.13.3"/>
    </reaction>
</comment>
<dbReference type="SUPFAM" id="SSF55874">
    <property type="entry name" value="ATPase domain of HSP90 chaperone/DNA topoisomerase II/histidine kinase"/>
    <property type="match status" value="1"/>
</dbReference>
<keyword evidence="10" id="KW-1185">Reference proteome</keyword>
<dbReference type="InterPro" id="IPR005467">
    <property type="entry name" value="His_kinase_dom"/>
</dbReference>
<evidence type="ECO:0000256" key="6">
    <source>
        <dbReference type="PROSITE-ProRule" id="PRU00169"/>
    </source>
</evidence>
<protein>
    <recommendedName>
        <fullName evidence="2">histidine kinase</fullName>
        <ecNumber evidence="2">2.7.13.3</ecNumber>
    </recommendedName>
</protein>
<dbReference type="SUPFAM" id="SSF47384">
    <property type="entry name" value="Homodimeric domain of signal transducing histidine kinase"/>
    <property type="match status" value="1"/>
</dbReference>
<evidence type="ECO:0000256" key="5">
    <source>
        <dbReference type="ARBA" id="ARBA00023012"/>
    </source>
</evidence>
<keyword evidence="4" id="KW-0808">Transferase</keyword>
<proteinExistence type="predicted"/>
<dbReference type="Gene3D" id="1.10.287.130">
    <property type="match status" value="1"/>
</dbReference>